<gene>
    <name evidence="7" type="ORF">DCAF_LOCUS20137</name>
</gene>
<dbReference type="AlphaFoldDB" id="A0AAV1SAB1"/>
<comment type="subcellular location">
    <subcellularLocation>
        <location evidence="1">Membrane</location>
        <topology evidence="1">Multi-pass membrane protein</topology>
    </subcellularLocation>
</comment>
<keyword evidence="8" id="KW-1185">Reference proteome</keyword>
<reference evidence="7 8" key="1">
    <citation type="submission" date="2024-01" db="EMBL/GenBank/DDBJ databases">
        <authorList>
            <person name="Waweru B."/>
        </authorList>
    </citation>
    <scope>NUCLEOTIDE SEQUENCE [LARGE SCALE GENOMIC DNA]</scope>
</reference>
<accession>A0AAV1SAB1</accession>
<name>A0AAV1SAB1_9ROSI</name>
<evidence type="ECO:0000256" key="2">
    <source>
        <dbReference type="ARBA" id="ARBA00006824"/>
    </source>
</evidence>
<comment type="caution">
    <text evidence="7">The sequence shown here is derived from an EMBL/GenBank/DDBJ whole genome shotgun (WGS) entry which is preliminary data.</text>
</comment>
<sequence>MGSISIRTISKRFLYGNFIRQTFIKNPESLSAHYRSSKTRVSYTLYKPSLSHPFSTSSSRSSCSNSQSKFRFIGWYLNQLESHPVVTKTFTTSLIYAAADLTAQMISLTSSSSFDLLRTLRMAGYGLLFLGPSQHLWFNFMSKVLPKRDVLTTFKKIFMGQTVYGPANATLFFSYNAALQGHLEVFLPPQGYRAVVIGCCLIISHLYKSVEATPESSSGHQHLYLGESGDEIIARLKRDLLPTLKNGLLYWPACDFATFKFVPVHLQGVDLGLLTCGVLVDNRFLLAGIDG</sequence>
<evidence type="ECO:0000313" key="7">
    <source>
        <dbReference type="EMBL" id="CAK7347450.1"/>
    </source>
</evidence>
<proteinExistence type="inferred from homology"/>
<evidence type="ECO:0000256" key="4">
    <source>
        <dbReference type="ARBA" id="ARBA00022989"/>
    </source>
</evidence>
<dbReference type="Pfam" id="PF04117">
    <property type="entry name" value="Mpv17_PMP22"/>
    <property type="match status" value="1"/>
</dbReference>
<evidence type="ECO:0000256" key="5">
    <source>
        <dbReference type="ARBA" id="ARBA00023136"/>
    </source>
</evidence>
<keyword evidence="5" id="KW-0472">Membrane</keyword>
<evidence type="ECO:0000256" key="6">
    <source>
        <dbReference type="RuleBase" id="RU363053"/>
    </source>
</evidence>
<organism evidence="7 8">
    <name type="scientific">Dovyalis caffra</name>
    <dbReference type="NCBI Taxonomy" id="77055"/>
    <lineage>
        <taxon>Eukaryota</taxon>
        <taxon>Viridiplantae</taxon>
        <taxon>Streptophyta</taxon>
        <taxon>Embryophyta</taxon>
        <taxon>Tracheophyta</taxon>
        <taxon>Spermatophyta</taxon>
        <taxon>Magnoliopsida</taxon>
        <taxon>eudicotyledons</taxon>
        <taxon>Gunneridae</taxon>
        <taxon>Pentapetalae</taxon>
        <taxon>rosids</taxon>
        <taxon>fabids</taxon>
        <taxon>Malpighiales</taxon>
        <taxon>Salicaceae</taxon>
        <taxon>Flacourtieae</taxon>
        <taxon>Dovyalis</taxon>
    </lineage>
</organism>
<evidence type="ECO:0000313" key="8">
    <source>
        <dbReference type="Proteomes" id="UP001314170"/>
    </source>
</evidence>
<evidence type="ECO:0008006" key="9">
    <source>
        <dbReference type="Google" id="ProtNLM"/>
    </source>
</evidence>
<comment type="similarity">
    <text evidence="2 6">Belongs to the peroxisomal membrane protein PXMP2/4 family.</text>
</comment>
<dbReference type="GO" id="GO:0016020">
    <property type="term" value="C:membrane"/>
    <property type="evidence" value="ECO:0007669"/>
    <property type="project" value="UniProtKB-SubCell"/>
</dbReference>
<dbReference type="EMBL" id="CAWUPB010001173">
    <property type="protein sequence ID" value="CAK7347450.1"/>
    <property type="molecule type" value="Genomic_DNA"/>
</dbReference>
<protein>
    <recommendedName>
        <fullName evidence="9">PXMP2/4 family protein 4</fullName>
    </recommendedName>
</protein>
<keyword evidence="4" id="KW-1133">Transmembrane helix</keyword>
<keyword evidence="3" id="KW-0812">Transmembrane</keyword>
<evidence type="ECO:0000256" key="1">
    <source>
        <dbReference type="ARBA" id="ARBA00004141"/>
    </source>
</evidence>
<dbReference type="PANTHER" id="PTHR11266">
    <property type="entry name" value="PEROXISOMAL MEMBRANE PROTEIN 2, PXMP2 MPV17"/>
    <property type="match status" value="1"/>
</dbReference>
<evidence type="ECO:0000256" key="3">
    <source>
        <dbReference type="ARBA" id="ARBA00022692"/>
    </source>
</evidence>
<dbReference type="InterPro" id="IPR007248">
    <property type="entry name" value="Mpv17_PMP22"/>
</dbReference>
<dbReference type="Proteomes" id="UP001314170">
    <property type="component" value="Unassembled WGS sequence"/>
</dbReference>
<dbReference type="GO" id="GO:0005737">
    <property type="term" value="C:cytoplasm"/>
    <property type="evidence" value="ECO:0007669"/>
    <property type="project" value="TreeGrafter"/>
</dbReference>
<dbReference type="PANTHER" id="PTHR11266:SF88">
    <property type="entry name" value="PROTEIN SYM1-LIKE"/>
    <property type="match status" value="1"/>
</dbReference>